<accession>A0A7J5Y4H6</accession>
<dbReference type="OrthoDB" id="6144063at2759"/>
<evidence type="ECO:0000313" key="3">
    <source>
        <dbReference type="Proteomes" id="UP000518266"/>
    </source>
</evidence>
<dbReference type="AlphaFoldDB" id="A0A7J5Y4H6"/>
<keyword evidence="3" id="KW-1185">Reference proteome</keyword>
<dbReference type="PANTHER" id="PTHR11505">
    <property type="entry name" value="L1 TRANSPOSABLE ELEMENT-RELATED"/>
    <property type="match status" value="1"/>
</dbReference>
<dbReference type="Proteomes" id="UP000518266">
    <property type="component" value="Unassembled WGS sequence"/>
</dbReference>
<dbReference type="Gene3D" id="3.30.70.1820">
    <property type="entry name" value="L1 transposable element, RRM domain"/>
    <property type="match status" value="1"/>
</dbReference>
<reference evidence="2 3" key="1">
    <citation type="submission" date="2020-03" db="EMBL/GenBank/DDBJ databases">
        <title>Dissostichus mawsoni Genome sequencing and assembly.</title>
        <authorList>
            <person name="Park H."/>
        </authorList>
    </citation>
    <scope>NUCLEOTIDE SEQUENCE [LARGE SCALE GENOMIC DNA]</scope>
    <source>
        <strain evidence="2">DM0001</strain>
        <tissue evidence="2">Muscle</tissue>
    </source>
</reference>
<gene>
    <name evidence="2" type="ORF">F7725_007479</name>
</gene>
<proteinExistence type="predicted"/>
<dbReference type="InterPro" id="IPR004244">
    <property type="entry name" value="Transposase_22"/>
</dbReference>
<feature type="coiled-coil region" evidence="1">
    <location>
        <begin position="62"/>
        <end position="96"/>
    </location>
</feature>
<sequence>MKQAKKTETAVSTASEVAGPDMASIISLLEEHRASSELVQREHRASISADFKAAFAVLEAKLNQTQTTVAEHGEQIDSLETNANLQDQRLRILEEKCAVLADSNAKLAAKTADLEGRSRRNNIRIIGLPESIEGPRPTTFFSELLVVLLGNETLQSPLELHCAHRAPAARPQPGTRPRLVIMRLHRYQVKDLIIYEDFTQEVLEQRAKYRDIMSKLYNLGLRPALLFPARLQITLGSRAKKRFPSPLEATNQNEETSASLLWESLKAFLRVQGFTKKLKLWERKCDEGDVSCFPLLNAHLATTAVARGPVVKLVQAHLSKLCTDFSHYFQDIENKSERLDWVRNPFIVRSIYEHGDKAGLLLAHQLKARVASNQITQIWDGLGSLTSDPGEIYNIFKTYHSHEINITNTQTNVIAFTSLIARRKILLLWKSPLPPSFKMWLSDTMSLLKLEKIKFTLRGSSDKFYAHWRPLISYVDPAMVPAPAAMVPAPAAMVPAPEPAHPAMVPASSLLKSPLKSPLESLSKSLLQSLLEFPLGFPLKSLRKSLLEPPLKFPLESPFKSPLEFPLKFPLKSLLKSPLKSLSKSLLKSLLESPFKSPLEFPLKFPLEFPLKSLLKSPLESLSKSLLESPLKSPLKFPLESHFKSPLEFPLKFPLEFPLKSPLKSLLEPPLEPPLKSPLKFPLESPFKGPVVKLVQAHLSKLCTDFSHYFQDIENKSERLDWVRNPFIVRYFYFNSRPKFVPKLFFILPDPIFFGPGTTGLSFSSSVVFYLHMLCVPIVPLPFPQASFLRFSAGPLNPGLNPEQADVSAIYP</sequence>
<comment type="caution">
    <text evidence="2">The sequence shown here is derived from an EMBL/GenBank/DDBJ whole genome shotgun (WGS) entry which is preliminary data.</text>
</comment>
<name>A0A7J5Y4H6_DISMA</name>
<evidence type="ECO:0000313" key="2">
    <source>
        <dbReference type="EMBL" id="KAF3844316.1"/>
    </source>
</evidence>
<dbReference type="EMBL" id="JAAKFY010000015">
    <property type="protein sequence ID" value="KAF3844316.1"/>
    <property type="molecule type" value="Genomic_DNA"/>
</dbReference>
<protein>
    <submittedName>
        <fullName evidence="2">Uncharacterized protein</fullName>
    </submittedName>
</protein>
<evidence type="ECO:0000256" key="1">
    <source>
        <dbReference type="SAM" id="Coils"/>
    </source>
</evidence>
<keyword evidence="1" id="KW-0175">Coiled coil</keyword>
<organism evidence="2 3">
    <name type="scientific">Dissostichus mawsoni</name>
    <name type="common">Antarctic cod</name>
    <dbReference type="NCBI Taxonomy" id="36200"/>
    <lineage>
        <taxon>Eukaryota</taxon>
        <taxon>Metazoa</taxon>
        <taxon>Chordata</taxon>
        <taxon>Craniata</taxon>
        <taxon>Vertebrata</taxon>
        <taxon>Euteleostomi</taxon>
        <taxon>Actinopterygii</taxon>
        <taxon>Neopterygii</taxon>
        <taxon>Teleostei</taxon>
        <taxon>Neoteleostei</taxon>
        <taxon>Acanthomorphata</taxon>
        <taxon>Eupercaria</taxon>
        <taxon>Perciformes</taxon>
        <taxon>Notothenioidei</taxon>
        <taxon>Nototheniidae</taxon>
        <taxon>Dissostichus</taxon>
    </lineage>
</organism>